<protein>
    <submittedName>
        <fullName evidence="1">Uncharacterized protein</fullName>
    </submittedName>
</protein>
<reference evidence="1 2" key="1">
    <citation type="submission" date="2014-04" db="EMBL/GenBank/DDBJ databases">
        <authorList>
            <consortium name="DOE Joint Genome Institute"/>
            <person name="Kuo A."/>
            <person name="Kohler A."/>
            <person name="Costa M.D."/>
            <person name="Nagy L.G."/>
            <person name="Floudas D."/>
            <person name="Copeland A."/>
            <person name="Barry K.W."/>
            <person name="Cichocki N."/>
            <person name="Veneault-Fourrey C."/>
            <person name="LaButti K."/>
            <person name="Lindquist E.A."/>
            <person name="Lipzen A."/>
            <person name="Lundell T."/>
            <person name="Morin E."/>
            <person name="Murat C."/>
            <person name="Sun H."/>
            <person name="Tunlid A."/>
            <person name="Henrissat B."/>
            <person name="Grigoriev I.V."/>
            <person name="Hibbett D.S."/>
            <person name="Martin F."/>
            <person name="Nordberg H.P."/>
            <person name="Cantor M.N."/>
            <person name="Hua S.X."/>
        </authorList>
    </citation>
    <scope>NUCLEOTIDE SEQUENCE [LARGE SCALE GENOMIC DNA]</scope>
    <source>
        <strain evidence="1 2">Marx 270</strain>
    </source>
</reference>
<reference evidence="2" key="2">
    <citation type="submission" date="2015-01" db="EMBL/GenBank/DDBJ databases">
        <title>Evolutionary Origins and Diversification of the Mycorrhizal Mutualists.</title>
        <authorList>
            <consortium name="DOE Joint Genome Institute"/>
            <consortium name="Mycorrhizal Genomics Consortium"/>
            <person name="Kohler A."/>
            <person name="Kuo A."/>
            <person name="Nagy L.G."/>
            <person name="Floudas D."/>
            <person name="Copeland A."/>
            <person name="Barry K.W."/>
            <person name="Cichocki N."/>
            <person name="Veneault-Fourrey C."/>
            <person name="LaButti K."/>
            <person name="Lindquist E.A."/>
            <person name="Lipzen A."/>
            <person name="Lundell T."/>
            <person name="Morin E."/>
            <person name="Murat C."/>
            <person name="Riley R."/>
            <person name="Ohm R."/>
            <person name="Sun H."/>
            <person name="Tunlid A."/>
            <person name="Henrissat B."/>
            <person name="Grigoriev I.V."/>
            <person name="Hibbett D.S."/>
            <person name="Martin F."/>
        </authorList>
    </citation>
    <scope>NUCLEOTIDE SEQUENCE [LARGE SCALE GENOMIC DNA]</scope>
    <source>
        <strain evidence="2">Marx 270</strain>
    </source>
</reference>
<evidence type="ECO:0000313" key="2">
    <source>
        <dbReference type="Proteomes" id="UP000054217"/>
    </source>
</evidence>
<evidence type="ECO:0000313" key="1">
    <source>
        <dbReference type="EMBL" id="KIO06628.1"/>
    </source>
</evidence>
<dbReference type="Proteomes" id="UP000054217">
    <property type="component" value="Unassembled WGS sequence"/>
</dbReference>
<keyword evidence="2" id="KW-1185">Reference proteome</keyword>
<gene>
    <name evidence="1" type="ORF">M404DRAFT_998768</name>
</gene>
<proteinExistence type="predicted"/>
<dbReference type="InParanoid" id="A0A0C3JC09"/>
<dbReference type="AlphaFoldDB" id="A0A0C3JC09"/>
<accession>A0A0C3JC09</accession>
<sequence>MWDWNSEHASHLSTHGRYWNVHPQHRCRFQCYWGSLYDAIREADLTESINAYRRGQYLLRPVPRLPSHDESC</sequence>
<organism evidence="1 2">
    <name type="scientific">Pisolithus tinctorius Marx 270</name>
    <dbReference type="NCBI Taxonomy" id="870435"/>
    <lineage>
        <taxon>Eukaryota</taxon>
        <taxon>Fungi</taxon>
        <taxon>Dikarya</taxon>
        <taxon>Basidiomycota</taxon>
        <taxon>Agaricomycotina</taxon>
        <taxon>Agaricomycetes</taxon>
        <taxon>Agaricomycetidae</taxon>
        <taxon>Boletales</taxon>
        <taxon>Sclerodermatineae</taxon>
        <taxon>Pisolithaceae</taxon>
        <taxon>Pisolithus</taxon>
    </lineage>
</organism>
<dbReference type="HOGENOM" id="CLU_2723201_0_0_1"/>
<dbReference type="EMBL" id="KN831962">
    <property type="protein sequence ID" value="KIO06628.1"/>
    <property type="molecule type" value="Genomic_DNA"/>
</dbReference>
<name>A0A0C3JC09_PISTI</name>